<accession>A0A2C9VSE6</accession>
<comment type="catalytic activity">
    <reaction evidence="9">
        <text>[(1-&gt;4)-alpha-D-galacturonosyl methyl ester](n) + n H2O = [(1-&gt;4)-alpha-D-galacturonosyl](n) + n methanol + n H(+)</text>
        <dbReference type="Rhea" id="RHEA:22380"/>
        <dbReference type="Rhea" id="RHEA-COMP:14570"/>
        <dbReference type="Rhea" id="RHEA-COMP:14573"/>
        <dbReference type="ChEBI" id="CHEBI:15377"/>
        <dbReference type="ChEBI" id="CHEBI:15378"/>
        <dbReference type="ChEBI" id="CHEBI:17790"/>
        <dbReference type="ChEBI" id="CHEBI:140522"/>
        <dbReference type="ChEBI" id="CHEBI:140523"/>
        <dbReference type="EC" id="3.1.1.11"/>
    </reaction>
</comment>
<evidence type="ECO:0000256" key="9">
    <source>
        <dbReference type="ARBA" id="ARBA00047928"/>
    </source>
</evidence>
<dbReference type="PANTHER" id="PTHR31321">
    <property type="entry name" value="ACYL-COA THIOESTER HYDROLASE YBHC-RELATED"/>
    <property type="match status" value="1"/>
</dbReference>
<dbReference type="EMBL" id="CM004391">
    <property type="protein sequence ID" value="OAY48896.1"/>
    <property type="molecule type" value="Genomic_DNA"/>
</dbReference>
<keyword evidence="11" id="KW-0732">Signal</keyword>
<dbReference type="SUPFAM" id="SSF51126">
    <property type="entry name" value="Pectin lyase-like"/>
    <property type="match status" value="1"/>
</dbReference>
<evidence type="ECO:0000313" key="14">
    <source>
        <dbReference type="Proteomes" id="UP000091857"/>
    </source>
</evidence>
<evidence type="ECO:0000256" key="7">
    <source>
        <dbReference type="ARBA" id="ARBA00023085"/>
    </source>
</evidence>
<evidence type="ECO:0000256" key="6">
    <source>
        <dbReference type="ARBA" id="ARBA00022801"/>
    </source>
</evidence>
<comment type="pathway">
    <text evidence="2">Glycan metabolism; pectin degradation; 2-dehydro-3-deoxy-D-gluconate from pectin: step 1/5.</text>
</comment>
<protein>
    <recommendedName>
        <fullName evidence="4">pectinesterase</fullName>
        <ecNumber evidence="4">3.1.1.11</ecNumber>
    </recommendedName>
</protein>
<dbReference type="Gene3D" id="2.160.20.10">
    <property type="entry name" value="Single-stranded right-handed beta-helix, Pectin lyase-like"/>
    <property type="match status" value="1"/>
</dbReference>
<keyword evidence="5" id="KW-0134">Cell wall</keyword>
<dbReference type="STRING" id="3983.A0A2C9VSE6"/>
<keyword evidence="14" id="KW-1185">Reference proteome</keyword>
<dbReference type="GO" id="GO:0042545">
    <property type="term" value="P:cell wall modification"/>
    <property type="evidence" value="ECO:0007669"/>
    <property type="project" value="InterPro"/>
</dbReference>
<dbReference type="FunFam" id="2.160.20.10:FF:000013">
    <property type="entry name" value="Pectinesterase"/>
    <property type="match status" value="1"/>
</dbReference>
<comment type="subcellular location">
    <subcellularLocation>
        <location evidence="1">Secreted</location>
        <location evidence="1">Cell wall</location>
    </subcellularLocation>
</comment>
<comment type="function">
    <text evidence="10">Acts in the modification of cell walls via demethylesterification of cell wall pectin.</text>
</comment>
<evidence type="ECO:0000256" key="1">
    <source>
        <dbReference type="ARBA" id="ARBA00004191"/>
    </source>
</evidence>
<gene>
    <name evidence="13" type="ORF">MANES_05G013700v8</name>
</gene>
<organism evidence="13 14">
    <name type="scientific">Manihot esculenta</name>
    <name type="common">Cassava</name>
    <name type="synonym">Jatropha manihot</name>
    <dbReference type="NCBI Taxonomy" id="3983"/>
    <lineage>
        <taxon>Eukaryota</taxon>
        <taxon>Viridiplantae</taxon>
        <taxon>Streptophyta</taxon>
        <taxon>Embryophyta</taxon>
        <taxon>Tracheophyta</taxon>
        <taxon>Spermatophyta</taxon>
        <taxon>Magnoliopsida</taxon>
        <taxon>eudicotyledons</taxon>
        <taxon>Gunneridae</taxon>
        <taxon>Pentapetalae</taxon>
        <taxon>rosids</taxon>
        <taxon>fabids</taxon>
        <taxon>Malpighiales</taxon>
        <taxon>Euphorbiaceae</taxon>
        <taxon>Crotonoideae</taxon>
        <taxon>Manihoteae</taxon>
        <taxon>Manihot</taxon>
    </lineage>
</organism>
<dbReference type="EC" id="3.1.1.11" evidence="4"/>
<evidence type="ECO:0000256" key="11">
    <source>
        <dbReference type="SAM" id="SignalP"/>
    </source>
</evidence>
<dbReference type="AlphaFoldDB" id="A0A2C9VSE6"/>
<evidence type="ECO:0000259" key="12">
    <source>
        <dbReference type="Pfam" id="PF01095"/>
    </source>
</evidence>
<dbReference type="InterPro" id="IPR000070">
    <property type="entry name" value="Pectinesterase_cat"/>
</dbReference>
<evidence type="ECO:0000256" key="3">
    <source>
        <dbReference type="ARBA" id="ARBA00008891"/>
    </source>
</evidence>
<evidence type="ECO:0000256" key="4">
    <source>
        <dbReference type="ARBA" id="ARBA00013229"/>
    </source>
</evidence>
<feature type="chain" id="PRO_5012271295" description="pectinesterase" evidence="11">
    <location>
        <begin position="23"/>
        <end position="331"/>
    </location>
</feature>
<dbReference type="GO" id="GO:0030599">
    <property type="term" value="F:pectinesterase activity"/>
    <property type="evidence" value="ECO:0000318"/>
    <property type="project" value="GO_Central"/>
</dbReference>
<keyword evidence="7" id="KW-0063">Aspartyl esterase</keyword>
<proteinExistence type="inferred from homology"/>
<evidence type="ECO:0000256" key="8">
    <source>
        <dbReference type="ARBA" id="ARBA00023180"/>
    </source>
</evidence>
<feature type="domain" description="Pectinesterase catalytic" evidence="12">
    <location>
        <begin position="29"/>
        <end position="315"/>
    </location>
</feature>
<evidence type="ECO:0000256" key="5">
    <source>
        <dbReference type="ARBA" id="ARBA00022512"/>
    </source>
</evidence>
<dbReference type="InterPro" id="IPR011050">
    <property type="entry name" value="Pectin_lyase_fold/virulence"/>
</dbReference>
<reference evidence="14" key="1">
    <citation type="journal article" date="2016" name="Nat. Biotechnol.">
        <title>Sequencing wild and cultivated cassava and related species reveals extensive interspecific hybridization and genetic diversity.</title>
        <authorList>
            <person name="Bredeson J.V."/>
            <person name="Lyons J.B."/>
            <person name="Prochnik S.E."/>
            <person name="Wu G.A."/>
            <person name="Ha C.M."/>
            <person name="Edsinger-Gonzales E."/>
            <person name="Grimwood J."/>
            <person name="Schmutz J."/>
            <person name="Rabbi I.Y."/>
            <person name="Egesi C."/>
            <person name="Nauluvula P."/>
            <person name="Lebot V."/>
            <person name="Ndunguru J."/>
            <person name="Mkamilo G."/>
            <person name="Bart R.S."/>
            <person name="Setter T.L."/>
            <person name="Gleadow R.M."/>
            <person name="Kulakow P."/>
            <person name="Ferguson M.E."/>
            <person name="Rounsley S."/>
            <person name="Rokhsar D.S."/>
        </authorList>
    </citation>
    <scope>NUCLEOTIDE SEQUENCE [LARGE SCALE GENOMIC DNA]</scope>
    <source>
        <strain evidence="14">cv. AM560-2</strain>
    </source>
</reference>
<dbReference type="Pfam" id="PF01095">
    <property type="entry name" value="Pectinesterase"/>
    <property type="match status" value="1"/>
</dbReference>
<comment type="similarity">
    <text evidence="3">Belongs to the pectinesterase family.</text>
</comment>
<keyword evidence="5" id="KW-0964">Secreted</keyword>
<feature type="signal peptide" evidence="11">
    <location>
        <begin position="1"/>
        <end position="22"/>
    </location>
</feature>
<keyword evidence="6" id="KW-0378">Hydrolase</keyword>
<dbReference type="UniPathway" id="UPA00545">
    <property type="reaction ID" value="UER00823"/>
</dbReference>
<evidence type="ECO:0000256" key="10">
    <source>
        <dbReference type="ARBA" id="ARBA00057335"/>
    </source>
</evidence>
<dbReference type="InterPro" id="IPR012334">
    <property type="entry name" value="Pectin_lyas_fold"/>
</dbReference>
<sequence>MQRLSSSLLACMLLLLASVCKANEVANTIFVDKSGKGNFTAIQKAIDSIPQNNTEWIRIQISADKYSEKVVIPANKPFIFLEGAGRNNTSIEYGDDQDLPTSATFISYADNIKAEGITIKNTYNLQNGGQNITMKRATAIRIQGDKSAFYDCAFVGIQDTFFDDKGSHYFKNCYIEGAIDFIYGSAQSIYEECVISLNVGKYDPGLPSSITAQKKAEPEDPSGFVFKNCEITGTGKAHLGRAWGPYSTVIIYNSTISDIILPQGWNAWHFVGHEENFTYVEANNTGAGADTSRRVPWLKKFDASELSKFVDLSYIDRDGWIEKLPTTSLIT</sequence>
<dbReference type="GO" id="GO:0045490">
    <property type="term" value="P:pectin catabolic process"/>
    <property type="evidence" value="ECO:0000318"/>
    <property type="project" value="GO_Central"/>
</dbReference>
<dbReference type="Gramene" id="Manes.05G013700.1.v8.1">
    <property type="protein sequence ID" value="Manes.05G013700.1.v8.1.CDS"/>
    <property type="gene ID" value="Manes.05G013700.v8.1"/>
</dbReference>
<evidence type="ECO:0000313" key="13">
    <source>
        <dbReference type="EMBL" id="OAY48896.1"/>
    </source>
</evidence>
<dbReference type="PANTHER" id="PTHR31321:SF106">
    <property type="entry name" value="PECTINESTERASE CATALYTIC DOMAIN-CONTAINING PROTEIN"/>
    <property type="match status" value="1"/>
</dbReference>
<comment type="caution">
    <text evidence="13">The sequence shown here is derived from an EMBL/GenBank/DDBJ whole genome shotgun (WGS) entry which is preliminary data.</text>
</comment>
<name>A0A2C9VSE6_MANES</name>
<dbReference type="Proteomes" id="UP000091857">
    <property type="component" value="Chromosome 5"/>
</dbReference>
<keyword evidence="8" id="KW-0325">Glycoprotein</keyword>
<evidence type="ECO:0000256" key="2">
    <source>
        <dbReference type="ARBA" id="ARBA00005184"/>
    </source>
</evidence>